<dbReference type="InterPro" id="IPR036188">
    <property type="entry name" value="FAD/NAD-bd_sf"/>
</dbReference>
<reference evidence="3" key="1">
    <citation type="submission" date="2016-10" db="EMBL/GenBank/DDBJ databases">
        <authorList>
            <person name="Varghese N."/>
        </authorList>
    </citation>
    <scope>NUCLEOTIDE SEQUENCE [LARGE SCALE GENOMIC DNA]</scope>
    <source>
        <strain evidence="3">DSM 24868</strain>
    </source>
</reference>
<dbReference type="GO" id="GO:0016491">
    <property type="term" value="F:oxidoreductase activity"/>
    <property type="evidence" value="ECO:0007669"/>
    <property type="project" value="InterPro"/>
</dbReference>
<dbReference type="eggNOG" id="COG0446">
    <property type="taxonomic scope" value="Bacteria"/>
</dbReference>
<dbReference type="SUPFAM" id="SSF51905">
    <property type="entry name" value="FAD/NAD(P)-binding domain"/>
    <property type="match status" value="2"/>
</dbReference>
<evidence type="ECO:0000259" key="1">
    <source>
        <dbReference type="Pfam" id="PF07992"/>
    </source>
</evidence>
<evidence type="ECO:0000313" key="3">
    <source>
        <dbReference type="Proteomes" id="UP000183315"/>
    </source>
</evidence>
<dbReference type="RefSeq" id="WP_042216678.1">
    <property type="nucleotide sequence ID" value="NZ_BBLU01000020.1"/>
</dbReference>
<accession>A0A1H7BBW1</accession>
<name>A0A1H7BBW1_9MICO</name>
<proteinExistence type="predicted"/>
<sequence length="410" mass="44875">MRRLLILGAGTAGTIAANKLRRLLDADDWQITIVDQRGTHYYQPAFLFIPFGRYRPDKARRKAASLIPDGVTRVQAQIDRVDAEARTVALEDGRVLPYDYLVIATGASPHPEETPGMEDDWHGAVHSFYTFDDAVALRAALADFAGGRLVVHISEMPIKCPVAPLEFTLLADDHFTRRGIRDRVDITFVTPLSGAFTKPVASAAFGGMLAERGIAVEPDFMIESVDTEARRIVSFDEREVPYDLLVTVPVNRGAAFVGRSGLGDELDFVPVDHHTLRHAAHPEIFAVGDAAAVPTSKAGAVAHFELDVFPENFVRIVAGEEPVASFDGHATCFIESGAGKAMLIDFNYDTEPLPGMFPVPAVGPLPLLKESRFNHWGKLAFEPVYWSMLLPGRPLPLPAQMSMRGKRVPA</sequence>
<dbReference type="Pfam" id="PF07992">
    <property type="entry name" value="Pyr_redox_2"/>
    <property type="match status" value="1"/>
</dbReference>
<dbReference type="Gene3D" id="3.50.50.60">
    <property type="entry name" value="FAD/NAD(P)-binding domain"/>
    <property type="match status" value="2"/>
</dbReference>
<feature type="domain" description="FAD/NAD(P)-binding" evidence="1">
    <location>
        <begin position="3"/>
        <end position="147"/>
    </location>
</feature>
<dbReference type="OrthoDB" id="9802771at2"/>
<evidence type="ECO:0000313" key="2">
    <source>
        <dbReference type="EMBL" id="SEJ70905.1"/>
    </source>
</evidence>
<gene>
    <name evidence="2" type="ORF">SAMN05421637_2762</name>
</gene>
<dbReference type="PANTHER" id="PTHR43755:SF1">
    <property type="entry name" value="FAD-DEPENDENT PYRIDINE NUCLEOTIDE-DISULPHIDE OXIDOREDUCTASE"/>
    <property type="match status" value="1"/>
</dbReference>
<dbReference type="AlphaFoldDB" id="A0A1H7BBW1"/>
<dbReference type="PANTHER" id="PTHR43755">
    <property type="match status" value="1"/>
</dbReference>
<dbReference type="STRING" id="1043493.SAMN05421637_2762"/>
<dbReference type="EMBL" id="FNZI01000010">
    <property type="protein sequence ID" value="SEJ70905.1"/>
    <property type="molecule type" value="Genomic_DNA"/>
</dbReference>
<dbReference type="InterPro" id="IPR052541">
    <property type="entry name" value="SQRD"/>
</dbReference>
<dbReference type="Proteomes" id="UP000183315">
    <property type="component" value="Unassembled WGS sequence"/>
</dbReference>
<organism evidence="2 3">
    <name type="scientific">Demequina mangrovi</name>
    <dbReference type="NCBI Taxonomy" id="1043493"/>
    <lineage>
        <taxon>Bacteria</taxon>
        <taxon>Bacillati</taxon>
        <taxon>Actinomycetota</taxon>
        <taxon>Actinomycetes</taxon>
        <taxon>Micrococcales</taxon>
        <taxon>Demequinaceae</taxon>
        <taxon>Demequina</taxon>
    </lineage>
</organism>
<protein>
    <submittedName>
        <fullName evidence="2">Sulfide:quinone oxidoreductase</fullName>
    </submittedName>
</protein>
<dbReference type="InterPro" id="IPR023753">
    <property type="entry name" value="FAD/NAD-binding_dom"/>
</dbReference>
<dbReference type="PRINTS" id="PR00368">
    <property type="entry name" value="FADPNR"/>
</dbReference>
<keyword evidence="3" id="KW-1185">Reference proteome</keyword>